<sequence length="362" mass="40575">MGHSVRTITSDAGPRHTLFSDDLFPAPRNVFEQVVDRTWNAKSSRLVRRICRDFAPDIVTFHSMYLPSASALHAARDFRQVLFVHGPEYYTKWLLPRIMLPSQYKVGPEDPSQLTLAGHAHYLYLRYCIRPLFMAEIRRVPNVLAFSRNTQKMLALEGVPSHHIPNGVLLLDRKERRKPGCALGFVGRLVEDKGIDYIIDAFAFAARSNDDITLYIAGRGTHSYETHLNRKVSDLGIANRVAFVGHLDRAGLRDFYEKVDLLLMASYHEAFGMVGVEALSTGTPVLAPCVGGISEWLEPGVNGDFISLDDAKQLGRQICNLLADGESMIRMSGAAVSSARKFDMTSHVREIASYLENIVRER</sequence>
<protein>
    <submittedName>
        <fullName evidence="5">Glycosyltransferase family 4 protein</fullName>
    </submittedName>
</protein>
<gene>
    <name evidence="5" type="ORF">NM203_24145</name>
</gene>
<dbReference type="PANTHER" id="PTHR45947">
    <property type="entry name" value="SULFOQUINOVOSYL TRANSFERASE SQD2"/>
    <property type="match status" value="1"/>
</dbReference>
<accession>A0ABT1M7Z5</accession>
<dbReference type="InterPro" id="IPR050194">
    <property type="entry name" value="Glycosyltransferase_grp1"/>
</dbReference>
<keyword evidence="6" id="KW-1185">Reference proteome</keyword>
<feature type="domain" description="Glycosyl transferase family 1" evidence="3">
    <location>
        <begin position="183"/>
        <end position="333"/>
    </location>
</feature>
<proteinExistence type="predicted"/>
<dbReference type="EMBL" id="JANDBD010000011">
    <property type="protein sequence ID" value="MCP9275283.1"/>
    <property type="molecule type" value="Genomic_DNA"/>
</dbReference>
<feature type="domain" description="Glycosyltransferase subfamily 4-like N-terminal" evidence="4">
    <location>
        <begin position="1"/>
        <end position="168"/>
    </location>
</feature>
<keyword evidence="2" id="KW-0808">Transferase</keyword>
<name>A0ABT1M7Z5_9MYCO</name>
<dbReference type="CDD" id="cd03801">
    <property type="entry name" value="GT4_PimA-like"/>
    <property type="match status" value="1"/>
</dbReference>
<evidence type="ECO:0000313" key="5">
    <source>
        <dbReference type="EMBL" id="MCP9275283.1"/>
    </source>
</evidence>
<dbReference type="InterPro" id="IPR001296">
    <property type="entry name" value="Glyco_trans_1"/>
</dbReference>
<evidence type="ECO:0000256" key="1">
    <source>
        <dbReference type="ARBA" id="ARBA00022676"/>
    </source>
</evidence>
<organism evidence="5 6">
    <name type="scientific">Mycolicibacterium arenosum</name>
    <dbReference type="NCBI Taxonomy" id="2952157"/>
    <lineage>
        <taxon>Bacteria</taxon>
        <taxon>Bacillati</taxon>
        <taxon>Actinomycetota</taxon>
        <taxon>Actinomycetes</taxon>
        <taxon>Mycobacteriales</taxon>
        <taxon>Mycobacteriaceae</taxon>
        <taxon>Mycolicibacterium</taxon>
    </lineage>
</organism>
<reference evidence="5 6" key="1">
    <citation type="submission" date="2022-06" db="EMBL/GenBank/DDBJ databases">
        <title>Mycolicibacterium sp. CAU 1645 isolated from seawater.</title>
        <authorList>
            <person name="Kim W."/>
        </authorList>
    </citation>
    <scope>NUCLEOTIDE SEQUENCE [LARGE SCALE GENOMIC DNA]</scope>
    <source>
        <strain evidence="5 6">CAU 1645</strain>
    </source>
</reference>
<keyword evidence="1" id="KW-0328">Glycosyltransferase</keyword>
<dbReference type="PANTHER" id="PTHR45947:SF3">
    <property type="entry name" value="SULFOQUINOVOSYL TRANSFERASE SQD2"/>
    <property type="match status" value="1"/>
</dbReference>
<dbReference type="SUPFAM" id="SSF53756">
    <property type="entry name" value="UDP-Glycosyltransferase/glycogen phosphorylase"/>
    <property type="match status" value="1"/>
</dbReference>
<evidence type="ECO:0000313" key="6">
    <source>
        <dbReference type="Proteomes" id="UP001651690"/>
    </source>
</evidence>
<dbReference type="Pfam" id="PF13439">
    <property type="entry name" value="Glyco_transf_4"/>
    <property type="match status" value="1"/>
</dbReference>
<dbReference type="Proteomes" id="UP001651690">
    <property type="component" value="Unassembled WGS sequence"/>
</dbReference>
<dbReference type="Pfam" id="PF00534">
    <property type="entry name" value="Glycos_transf_1"/>
    <property type="match status" value="1"/>
</dbReference>
<dbReference type="InterPro" id="IPR028098">
    <property type="entry name" value="Glyco_trans_4-like_N"/>
</dbReference>
<dbReference type="Gene3D" id="3.40.50.2000">
    <property type="entry name" value="Glycogen Phosphorylase B"/>
    <property type="match status" value="2"/>
</dbReference>
<evidence type="ECO:0000256" key="2">
    <source>
        <dbReference type="ARBA" id="ARBA00022679"/>
    </source>
</evidence>
<evidence type="ECO:0000259" key="4">
    <source>
        <dbReference type="Pfam" id="PF13439"/>
    </source>
</evidence>
<evidence type="ECO:0000259" key="3">
    <source>
        <dbReference type="Pfam" id="PF00534"/>
    </source>
</evidence>
<comment type="caution">
    <text evidence="5">The sequence shown here is derived from an EMBL/GenBank/DDBJ whole genome shotgun (WGS) entry which is preliminary data.</text>
</comment>